<keyword evidence="6" id="KW-0812">Transmembrane</keyword>
<evidence type="ECO:0000256" key="2">
    <source>
        <dbReference type="ARBA" id="ARBA00022723"/>
    </source>
</evidence>
<evidence type="ECO:0000256" key="3">
    <source>
        <dbReference type="ARBA" id="ARBA00022801"/>
    </source>
</evidence>
<comment type="similarity">
    <text evidence="1">Belongs to the sulfatase family.</text>
</comment>
<evidence type="ECO:0000313" key="9">
    <source>
        <dbReference type="Proteomes" id="UP000019380"/>
    </source>
</evidence>
<dbReference type="Gene3D" id="3.30.1120.10">
    <property type="match status" value="1"/>
</dbReference>
<dbReference type="InterPro" id="IPR017850">
    <property type="entry name" value="Alkaline_phosphatase_core_sf"/>
</dbReference>
<dbReference type="GO" id="GO:0004065">
    <property type="term" value="F:arylsulfatase activity"/>
    <property type="evidence" value="ECO:0007669"/>
    <property type="project" value="UniProtKB-EC"/>
</dbReference>
<protein>
    <submittedName>
        <fullName evidence="8">Arylsulfatase</fullName>
        <ecNumber evidence="8">3.1.6.1</ecNumber>
    </submittedName>
</protein>
<evidence type="ECO:0000256" key="6">
    <source>
        <dbReference type="SAM" id="Phobius"/>
    </source>
</evidence>
<keyword evidence="2" id="KW-0479">Metal-binding</keyword>
<accession>D4VPE1</accession>
<dbReference type="Pfam" id="PF00884">
    <property type="entry name" value="Sulfatase"/>
    <property type="match status" value="1"/>
</dbReference>
<gene>
    <name evidence="8" type="ORF">BN890_53860</name>
</gene>
<proteinExistence type="inferred from homology"/>
<dbReference type="InterPro" id="IPR000917">
    <property type="entry name" value="Sulfatase_N"/>
</dbReference>
<reference evidence="8 9" key="1">
    <citation type="submission" date="2013-12" db="EMBL/GenBank/DDBJ databases">
        <title>Improved hybrid genome assemblies of Bacteroides xylanisolvens SD CC 1b and Bacteroides xylanisolvens SD CC 2a using Illumina and 454 Sequencing.</title>
        <authorList>
            <person name="Ramaraj T."/>
            <person name="Sundararajan A."/>
            <person name="Mudge J."/>
            <person name="Schilkey F.D."/>
            <person name="Delvecchio V."/>
            <person name="Donlon M."/>
            <person name="Ziemer C."/>
        </authorList>
    </citation>
    <scope>NUCLEOTIDE SEQUENCE [LARGE SCALE GENOMIC DNA]</scope>
</reference>
<dbReference type="AlphaFoldDB" id="D4VPE1"/>
<dbReference type="InterPro" id="IPR050738">
    <property type="entry name" value="Sulfatase"/>
</dbReference>
<dbReference type="GO" id="GO:0046872">
    <property type="term" value="F:metal ion binding"/>
    <property type="evidence" value="ECO:0007669"/>
    <property type="project" value="UniProtKB-KW"/>
</dbReference>
<dbReference type="PANTHER" id="PTHR42693">
    <property type="entry name" value="ARYLSULFATASE FAMILY MEMBER"/>
    <property type="match status" value="1"/>
</dbReference>
<feature type="transmembrane region" description="Helical" evidence="6">
    <location>
        <begin position="30"/>
        <end position="53"/>
    </location>
</feature>
<keyword evidence="3 8" id="KW-0378">Hydrolase</keyword>
<dbReference type="PANTHER" id="PTHR42693:SF53">
    <property type="entry name" value="ENDO-4-O-SULFATASE"/>
    <property type="match status" value="1"/>
</dbReference>
<evidence type="ECO:0000313" key="8">
    <source>
        <dbReference type="EMBL" id="CDM07758.1"/>
    </source>
</evidence>
<dbReference type="EC" id="3.1.6.1" evidence="8"/>
<evidence type="ECO:0000259" key="7">
    <source>
        <dbReference type="Pfam" id="PF00884"/>
    </source>
</evidence>
<evidence type="ECO:0000256" key="1">
    <source>
        <dbReference type="ARBA" id="ARBA00008779"/>
    </source>
</evidence>
<evidence type="ECO:0000256" key="4">
    <source>
        <dbReference type="ARBA" id="ARBA00022837"/>
    </source>
</evidence>
<dbReference type="InterPro" id="IPR024607">
    <property type="entry name" value="Sulfatase_CS"/>
</dbReference>
<keyword evidence="4" id="KW-0106">Calcium</keyword>
<dbReference type="SUPFAM" id="SSF53649">
    <property type="entry name" value="Alkaline phosphatase-like"/>
    <property type="match status" value="1"/>
</dbReference>
<dbReference type="FunFam" id="3.40.720.10:FF:000047">
    <property type="entry name" value="Arylsulfatase"/>
    <property type="match status" value="1"/>
</dbReference>
<organism evidence="8 9">
    <name type="scientific">Bacteroides xylanisolvens SD CC 1b</name>
    <dbReference type="NCBI Taxonomy" id="702447"/>
    <lineage>
        <taxon>Bacteria</taxon>
        <taxon>Pseudomonadati</taxon>
        <taxon>Bacteroidota</taxon>
        <taxon>Bacteroidia</taxon>
        <taxon>Bacteroidales</taxon>
        <taxon>Bacteroidaceae</taxon>
        <taxon>Bacteroides</taxon>
    </lineage>
</organism>
<comment type="PTM">
    <text evidence="5">The conversion to 3-oxoalanine (also known as C-formylglycine, FGly), of a serine or cysteine residue in prokaryotes and of a cysteine residue in eukaryotes, is critical for catalytic activity.</text>
</comment>
<dbReference type="CDD" id="cd16025">
    <property type="entry name" value="PAS_like"/>
    <property type="match status" value="1"/>
</dbReference>
<evidence type="ECO:0000256" key="5">
    <source>
        <dbReference type="PIRSR" id="PIRSR600917-52"/>
    </source>
</evidence>
<keyword evidence="6" id="KW-0472">Membrane</keyword>
<sequence length="586" mass="67662">MFNKGKKLFRVEIKVHGRIVYLLDSIYTRFYSLLISIFPSFCINFSIFVFQIIDNTMVKKNFLMTAPLLMASFCSAQEKPNVVLIMVDDMGYSDIGCYGGEILTPNIDALASKGVRFTQFYNTSRSCPTRASLMTGLYQHQTGIGQMSEDPFNQPNQKSPNDWGVPGYKGFLNRNCVTIAEVLKESGYHTYMAGKWHLGMHGEEKWPLQRGFERFYGILAGACSYLRPSGGRGLTLDNTKLPVPEAPYYTTDAFTDYAIRFVDEQKDDKPFFLYLAFNAPHWPLQAKEEDIQKFTKIYREKGWDEIREARRKRMTKLGIIEPNTEFAEWENRKWNELTEQEKDKVAYRMAVYAAQVHCVDYNVRKLLDYLKKNRKLDNTLVMFLSDNGACAEPYAELGGGKVSEINDPACSVFPSYGRAWAQVSNTPFRKYKCRSYEGGISTPLIVSWKSNLKNKKGEWCRVPGYLPDIMPTILEATGATYPETYHGGNRIYPLVGSSLFPAIQKKTDSLHEYMYWEHQNNRAIRWGNWKAIRDEKGKEWELYDVVKDRTERNNLAEQHPEVLTKLVAEWEKWANANFVLPKHPKK</sequence>
<name>D4VPE1_9BACE</name>
<dbReference type="FunFam" id="3.30.1120.10:FF:000008">
    <property type="entry name" value="Arylsulfatase"/>
    <property type="match status" value="1"/>
</dbReference>
<dbReference type="Proteomes" id="UP000019380">
    <property type="component" value="Unassembled WGS sequence"/>
</dbReference>
<feature type="domain" description="Sulfatase N-terminal" evidence="7">
    <location>
        <begin position="80"/>
        <end position="478"/>
    </location>
</feature>
<keyword evidence="6" id="KW-1133">Transmembrane helix</keyword>
<dbReference type="PROSITE" id="PS00149">
    <property type="entry name" value="SULFATASE_2"/>
    <property type="match status" value="1"/>
</dbReference>
<dbReference type="Gene3D" id="3.40.720.10">
    <property type="entry name" value="Alkaline Phosphatase, subunit A"/>
    <property type="match status" value="1"/>
</dbReference>
<feature type="modified residue" description="3-oxoalanine (Ser)" evidence="5">
    <location>
        <position position="126"/>
    </location>
</feature>
<dbReference type="EMBL" id="CBXG010000057">
    <property type="protein sequence ID" value="CDM07758.1"/>
    <property type="molecule type" value="Genomic_DNA"/>
</dbReference>
<comment type="caution">
    <text evidence="8">The sequence shown here is derived from an EMBL/GenBank/DDBJ whole genome shotgun (WGS) entry which is preliminary data.</text>
</comment>